<evidence type="ECO:0000313" key="2">
    <source>
        <dbReference type="Proteomes" id="UP000613580"/>
    </source>
</evidence>
<dbReference type="EMBL" id="JACAZE010000019">
    <property type="protein sequence ID" value="KAF7294172.1"/>
    <property type="molecule type" value="Genomic_DNA"/>
</dbReference>
<gene>
    <name evidence="1" type="ORF">HMN09_01145600</name>
</gene>
<accession>A0A8H6S860</accession>
<sequence>MAEDESLPLLQKLSLATAMDMPGFSDIAVKSAAHMSLRNENAAAGEDSELKTQPLRALHVVFEEAIPDGMTFGFKEDVLRDYQELKAQGVDVYFGEPQRSHLYS</sequence>
<name>A0A8H6S860_MYCCL</name>
<evidence type="ECO:0000313" key="1">
    <source>
        <dbReference type="EMBL" id="KAF7294172.1"/>
    </source>
</evidence>
<protein>
    <submittedName>
        <fullName evidence="1">F-box domain-containing protein</fullName>
    </submittedName>
</protein>
<dbReference type="AlphaFoldDB" id="A0A8H6S860"/>
<organism evidence="1 2">
    <name type="scientific">Mycena chlorophos</name>
    <name type="common">Agaric fungus</name>
    <name type="synonym">Agaricus chlorophos</name>
    <dbReference type="NCBI Taxonomy" id="658473"/>
    <lineage>
        <taxon>Eukaryota</taxon>
        <taxon>Fungi</taxon>
        <taxon>Dikarya</taxon>
        <taxon>Basidiomycota</taxon>
        <taxon>Agaricomycotina</taxon>
        <taxon>Agaricomycetes</taxon>
        <taxon>Agaricomycetidae</taxon>
        <taxon>Agaricales</taxon>
        <taxon>Marasmiineae</taxon>
        <taxon>Mycenaceae</taxon>
        <taxon>Mycena</taxon>
    </lineage>
</organism>
<proteinExistence type="predicted"/>
<keyword evidence="2" id="KW-1185">Reference proteome</keyword>
<reference evidence="1" key="1">
    <citation type="submission" date="2020-05" db="EMBL/GenBank/DDBJ databases">
        <title>Mycena genomes resolve the evolution of fungal bioluminescence.</title>
        <authorList>
            <person name="Tsai I.J."/>
        </authorList>
    </citation>
    <scope>NUCLEOTIDE SEQUENCE</scope>
    <source>
        <strain evidence="1">110903Hualien_Pintung</strain>
    </source>
</reference>
<comment type="caution">
    <text evidence="1">The sequence shown here is derived from an EMBL/GenBank/DDBJ whole genome shotgun (WGS) entry which is preliminary data.</text>
</comment>
<dbReference type="Proteomes" id="UP000613580">
    <property type="component" value="Unassembled WGS sequence"/>
</dbReference>